<reference evidence="1" key="2">
    <citation type="submission" date="2022-01" db="EMBL/GenBank/DDBJ databases">
        <authorList>
            <person name="Yamashiro T."/>
            <person name="Shiraishi A."/>
            <person name="Satake H."/>
            <person name="Nakayama K."/>
        </authorList>
    </citation>
    <scope>NUCLEOTIDE SEQUENCE</scope>
</reference>
<dbReference type="EMBL" id="BQNB010013944">
    <property type="protein sequence ID" value="GJT22120.1"/>
    <property type="molecule type" value="Genomic_DNA"/>
</dbReference>
<gene>
    <name evidence="1" type="ORF">Tco_0892057</name>
</gene>
<evidence type="ECO:0000313" key="2">
    <source>
        <dbReference type="Proteomes" id="UP001151760"/>
    </source>
</evidence>
<evidence type="ECO:0000313" key="1">
    <source>
        <dbReference type="EMBL" id="GJT22120.1"/>
    </source>
</evidence>
<sequence length="131" mass="15161">MEATSLTMSSRMVVNVRYTTLTESCSSSRALRMFIEQSHDKVYGCLKGGSGNSGGKRLAISMVEEAWLSEKKERKNVSSQRKNVFVEEKECFRRREMESVLTNVVKRLEYRFLDMTFNVCDCKLKILEYFG</sequence>
<organism evidence="1 2">
    <name type="scientific">Tanacetum coccineum</name>
    <dbReference type="NCBI Taxonomy" id="301880"/>
    <lineage>
        <taxon>Eukaryota</taxon>
        <taxon>Viridiplantae</taxon>
        <taxon>Streptophyta</taxon>
        <taxon>Embryophyta</taxon>
        <taxon>Tracheophyta</taxon>
        <taxon>Spermatophyta</taxon>
        <taxon>Magnoliopsida</taxon>
        <taxon>eudicotyledons</taxon>
        <taxon>Gunneridae</taxon>
        <taxon>Pentapetalae</taxon>
        <taxon>asterids</taxon>
        <taxon>campanulids</taxon>
        <taxon>Asterales</taxon>
        <taxon>Asteraceae</taxon>
        <taxon>Asteroideae</taxon>
        <taxon>Anthemideae</taxon>
        <taxon>Anthemidinae</taxon>
        <taxon>Tanacetum</taxon>
    </lineage>
</organism>
<comment type="caution">
    <text evidence="1">The sequence shown here is derived from an EMBL/GenBank/DDBJ whole genome shotgun (WGS) entry which is preliminary data.</text>
</comment>
<proteinExistence type="predicted"/>
<dbReference type="Proteomes" id="UP001151760">
    <property type="component" value="Unassembled WGS sequence"/>
</dbReference>
<name>A0ABQ5C4R1_9ASTR</name>
<accession>A0ABQ5C4R1</accession>
<keyword evidence="2" id="KW-1185">Reference proteome</keyword>
<protein>
    <submittedName>
        <fullName evidence="1">Uncharacterized protein</fullName>
    </submittedName>
</protein>
<reference evidence="1" key="1">
    <citation type="journal article" date="2022" name="Int. J. Mol. Sci.">
        <title>Draft Genome of Tanacetum Coccineum: Genomic Comparison of Closely Related Tanacetum-Family Plants.</title>
        <authorList>
            <person name="Yamashiro T."/>
            <person name="Shiraishi A."/>
            <person name="Nakayama K."/>
            <person name="Satake H."/>
        </authorList>
    </citation>
    <scope>NUCLEOTIDE SEQUENCE</scope>
</reference>